<dbReference type="OrthoDB" id="1624623at2"/>
<evidence type="ECO:0000313" key="3">
    <source>
        <dbReference type="Proteomes" id="UP000199689"/>
    </source>
</evidence>
<organism evidence="2 3">
    <name type="scientific">Allisonella histaminiformans</name>
    <dbReference type="NCBI Taxonomy" id="209880"/>
    <lineage>
        <taxon>Bacteria</taxon>
        <taxon>Bacillati</taxon>
        <taxon>Bacillota</taxon>
        <taxon>Negativicutes</taxon>
        <taxon>Veillonellales</taxon>
        <taxon>Veillonellaceae</taxon>
        <taxon>Allisonella</taxon>
    </lineage>
</organism>
<keyword evidence="1" id="KW-0732">Signal</keyword>
<dbReference type="GeneID" id="87756491"/>
<evidence type="ECO:0000313" key="2">
    <source>
        <dbReference type="EMBL" id="SDA59829.1"/>
    </source>
</evidence>
<dbReference type="EMBL" id="FMXA01000026">
    <property type="protein sequence ID" value="SDA59829.1"/>
    <property type="molecule type" value="Genomic_DNA"/>
</dbReference>
<evidence type="ECO:0000256" key="1">
    <source>
        <dbReference type="SAM" id="SignalP"/>
    </source>
</evidence>
<feature type="signal peptide" evidence="1">
    <location>
        <begin position="1"/>
        <end position="23"/>
    </location>
</feature>
<keyword evidence="3" id="KW-1185">Reference proteome</keyword>
<gene>
    <name evidence="2" type="ORF">SAMN02910343_01500</name>
</gene>
<dbReference type="RefSeq" id="WP_091365421.1">
    <property type="nucleotide sequence ID" value="NZ_FMXA01000026.1"/>
</dbReference>
<accession>A0A1G5WNM1</accession>
<proteinExistence type="predicted"/>
<feature type="chain" id="PRO_5011631652" evidence="1">
    <location>
        <begin position="24"/>
        <end position="204"/>
    </location>
</feature>
<dbReference type="AlphaFoldDB" id="A0A1G5WNM1"/>
<name>A0A1G5WNM1_9FIRM</name>
<sequence length="204" mass="23310">MKKFCLTFLCILSVILGIQISFAEEGVKSGSFENTRQVLLLPTAYSGSGREGADYLTSEMHRIFRYPYYELMDNSAYESGVLPEDLQTVGETSGADIVVLPVVSTWRQYTFYRPFLFDDDPWTVLYVTVDVYSWKQGENGIRDDRVSIRKEDELTLLRVRTVMQELIGRLRKKFPYTRVPGDISSNLSGPVVTKETQGTDKLPY</sequence>
<reference evidence="2 3" key="1">
    <citation type="submission" date="2016-10" db="EMBL/GenBank/DDBJ databases">
        <authorList>
            <person name="de Groot N.N."/>
        </authorList>
    </citation>
    <scope>NUCLEOTIDE SEQUENCE [LARGE SCALE GENOMIC DNA]</scope>
    <source>
        <strain evidence="2 3">DSM 15230</strain>
    </source>
</reference>
<protein>
    <submittedName>
        <fullName evidence="2">Uncharacterized protein</fullName>
    </submittedName>
</protein>
<dbReference type="Proteomes" id="UP000199689">
    <property type="component" value="Unassembled WGS sequence"/>
</dbReference>